<accession>A0A4Y2EE92</accession>
<evidence type="ECO:0000256" key="1">
    <source>
        <dbReference type="SAM" id="MobiDB-lite"/>
    </source>
</evidence>
<evidence type="ECO:0000313" key="2">
    <source>
        <dbReference type="EMBL" id="GBM26589.1"/>
    </source>
</evidence>
<comment type="caution">
    <text evidence="2">The sequence shown here is derived from an EMBL/GenBank/DDBJ whole genome shotgun (WGS) entry which is preliminary data.</text>
</comment>
<protein>
    <submittedName>
        <fullName evidence="2">Uncharacterized protein</fullName>
    </submittedName>
</protein>
<dbReference type="Proteomes" id="UP000499080">
    <property type="component" value="Unassembled WGS sequence"/>
</dbReference>
<keyword evidence="3" id="KW-1185">Reference proteome</keyword>
<feature type="region of interest" description="Disordered" evidence="1">
    <location>
        <begin position="80"/>
        <end position="102"/>
    </location>
</feature>
<gene>
    <name evidence="2" type="ORF">AVEN_1189_1</name>
</gene>
<dbReference type="EMBL" id="BGPR01000563">
    <property type="protein sequence ID" value="GBM26589.1"/>
    <property type="molecule type" value="Genomic_DNA"/>
</dbReference>
<proteinExistence type="predicted"/>
<feature type="compositionally biased region" description="Basic and acidic residues" evidence="1">
    <location>
        <begin position="81"/>
        <end position="102"/>
    </location>
</feature>
<name>A0A4Y2EE92_ARAVE</name>
<reference evidence="2 3" key="1">
    <citation type="journal article" date="2019" name="Sci. Rep.">
        <title>Orb-weaving spider Araneus ventricosus genome elucidates the spidroin gene catalogue.</title>
        <authorList>
            <person name="Kono N."/>
            <person name="Nakamura H."/>
            <person name="Ohtoshi R."/>
            <person name="Moran D.A.P."/>
            <person name="Shinohara A."/>
            <person name="Yoshida Y."/>
            <person name="Fujiwara M."/>
            <person name="Mori M."/>
            <person name="Tomita M."/>
            <person name="Arakawa K."/>
        </authorList>
    </citation>
    <scope>NUCLEOTIDE SEQUENCE [LARGE SCALE GENOMIC DNA]</scope>
</reference>
<evidence type="ECO:0000313" key="3">
    <source>
        <dbReference type="Proteomes" id="UP000499080"/>
    </source>
</evidence>
<sequence length="143" mass="16639">MDVKTGSYRRGHKTITVFFECKRAIIPPSAPDKNKRLKQDNKEIYLNQQNYSFAGNTNSLEPPVEHHLPAFPIKLRMQKSIGEREKNETTEQKRKTSFGQDDRRAYTSRILRFHKPQALLSQLFSAFSFSCTPTFLRDQNKSS</sequence>
<organism evidence="2 3">
    <name type="scientific">Araneus ventricosus</name>
    <name type="common">Orbweaver spider</name>
    <name type="synonym">Epeira ventricosa</name>
    <dbReference type="NCBI Taxonomy" id="182803"/>
    <lineage>
        <taxon>Eukaryota</taxon>
        <taxon>Metazoa</taxon>
        <taxon>Ecdysozoa</taxon>
        <taxon>Arthropoda</taxon>
        <taxon>Chelicerata</taxon>
        <taxon>Arachnida</taxon>
        <taxon>Araneae</taxon>
        <taxon>Araneomorphae</taxon>
        <taxon>Entelegynae</taxon>
        <taxon>Araneoidea</taxon>
        <taxon>Araneidae</taxon>
        <taxon>Araneus</taxon>
    </lineage>
</organism>
<dbReference type="AlphaFoldDB" id="A0A4Y2EE92"/>